<keyword evidence="2" id="KW-1185">Reference proteome</keyword>
<proteinExistence type="predicted"/>
<dbReference type="RefSeq" id="WP_182842379.1">
    <property type="nucleotide sequence ID" value="NZ_BAAALP010000098.1"/>
</dbReference>
<organism evidence="1 2">
    <name type="scientific">Actinomadura namibiensis</name>
    <dbReference type="NCBI Taxonomy" id="182080"/>
    <lineage>
        <taxon>Bacteria</taxon>
        <taxon>Bacillati</taxon>
        <taxon>Actinomycetota</taxon>
        <taxon>Actinomycetes</taxon>
        <taxon>Streptosporangiales</taxon>
        <taxon>Thermomonosporaceae</taxon>
        <taxon>Actinomadura</taxon>
    </lineage>
</organism>
<gene>
    <name evidence="1" type="ORF">HNR61_001489</name>
</gene>
<dbReference type="AlphaFoldDB" id="A0A7W3LKM1"/>
<sequence length="407" mass="41705">MAPVGGRGVIRAVRVALDVGAATTVMVLGAAGPAGGAGAVVWPTPARDRDLPLFLSDLLKEGRTRMPGRIVGTAVVVSDAWLDGTTEGARAHERLRGVVLDGLGWPDVSWLGQSACQAAHCVGSGLADDGTLLVCALGEGTVGAALCEVSGAHVRVVRVRAARCADFEANVAEAVAATSPAAAFAERFAEVRRVQGRRAGVVLARAWTHPRYREAPVYRMSEGTVTAGTLIDAFAGAAGALRAAVDGALAGTVPDRVAAAGRIGDFPLVEAVVGTATGRAVRSLGAEAAVRGALLVGSGAVRVTPPERPAVRLPLHRVRNGLLDTERVRLDPAADFAPVLVEIPAEGIAPFDVELDGRGVGVRLPRLRPGTYRVGLRPAHTGPGVLVLSPTAGGEPFLYPLATEALP</sequence>
<name>A0A7W3LKM1_ACTNM</name>
<dbReference type="Proteomes" id="UP000572680">
    <property type="component" value="Unassembled WGS sequence"/>
</dbReference>
<reference evidence="1 2" key="1">
    <citation type="submission" date="2020-08" db="EMBL/GenBank/DDBJ databases">
        <title>Genomic Encyclopedia of Type Strains, Phase IV (KMG-IV): sequencing the most valuable type-strain genomes for metagenomic binning, comparative biology and taxonomic classification.</title>
        <authorList>
            <person name="Goeker M."/>
        </authorList>
    </citation>
    <scope>NUCLEOTIDE SEQUENCE [LARGE SCALE GENOMIC DNA]</scope>
    <source>
        <strain evidence="1 2">DSM 44197</strain>
    </source>
</reference>
<evidence type="ECO:0000313" key="2">
    <source>
        <dbReference type="Proteomes" id="UP000572680"/>
    </source>
</evidence>
<dbReference type="EMBL" id="JACJIA010000002">
    <property type="protein sequence ID" value="MBA8949876.1"/>
    <property type="molecule type" value="Genomic_DNA"/>
</dbReference>
<evidence type="ECO:0000313" key="1">
    <source>
        <dbReference type="EMBL" id="MBA8949876.1"/>
    </source>
</evidence>
<accession>A0A7W3LKM1</accession>
<comment type="caution">
    <text evidence="1">The sequence shown here is derived from an EMBL/GenBank/DDBJ whole genome shotgun (WGS) entry which is preliminary data.</text>
</comment>
<protein>
    <submittedName>
        <fullName evidence="1">Uncharacterized protein</fullName>
    </submittedName>
</protein>